<name>A0AA37GXY5_9PEZI</name>
<comment type="caution">
    <text evidence="2">The sequence shown here is derived from an EMBL/GenBank/DDBJ whole genome shotgun (WGS) entry which is preliminary data.</text>
</comment>
<organism evidence="2 3">
    <name type="scientific">Colletotrichum liriopes</name>
    <dbReference type="NCBI Taxonomy" id="708192"/>
    <lineage>
        <taxon>Eukaryota</taxon>
        <taxon>Fungi</taxon>
        <taxon>Dikarya</taxon>
        <taxon>Ascomycota</taxon>
        <taxon>Pezizomycotina</taxon>
        <taxon>Sordariomycetes</taxon>
        <taxon>Hypocreomycetidae</taxon>
        <taxon>Glomerellales</taxon>
        <taxon>Glomerellaceae</taxon>
        <taxon>Colletotrichum</taxon>
        <taxon>Colletotrichum spaethianum species complex</taxon>
    </lineage>
</organism>
<evidence type="ECO:0000256" key="1">
    <source>
        <dbReference type="SAM" id="MobiDB-lite"/>
    </source>
</evidence>
<evidence type="ECO:0000313" key="3">
    <source>
        <dbReference type="Proteomes" id="UP001055172"/>
    </source>
</evidence>
<reference evidence="2 3" key="1">
    <citation type="submission" date="2021-07" db="EMBL/GenBank/DDBJ databases">
        <title>Genome data of Colletotrichum spaethianum.</title>
        <authorList>
            <person name="Utami Y.D."/>
            <person name="Hiruma K."/>
        </authorList>
    </citation>
    <scope>NUCLEOTIDE SEQUENCE [LARGE SCALE GENOMIC DNA]</scope>
    <source>
        <strain evidence="2 3">MAFF 242679</strain>
    </source>
</reference>
<accession>A0AA37GXY5</accession>
<dbReference type="Proteomes" id="UP001055172">
    <property type="component" value="Unassembled WGS sequence"/>
</dbReference>
<gene>
    <name evidence="2" type="ORF">ColLi_11205</name>
</gene>
<sequence>MGTLFDEVCRLSDEISDFFVRTFGIVHGAILFVLLSVAVSSYIALAVLVGIGFLTIHVGNLCKDATRSLRDQWLALPDCDPEKPRTPGTWPGTAFLDFSPPPPPNQAVCDPITNSADPSKDEEKKKGSNFDAEQNKFMEQIEVKHKKDLAKLNDRYRKKLARLAKQHRHVTDLRDKEVTDLKRRVDELDFDLKRSESSRARLSQLQSTSTDRYDKNLKIPGRISTMSVRLPMPDFHISDVIDRRKAQATAPFNVTFYKMPKTIVQFEAPVSAAQFPPSAIKTVEHQASFYCPVFPIDPGSVKSSVFASWNQTVVCSEFLSCCYGSCFALLHLPCINLRARKRTIFSSVYSPVFCPASDKVSGSDTSPTPCSFDRQHIGLLITSSFSNADFCKVSDFTPDPAHREPHRQTSSPNS</sequence>
<dbReference type="EMBL" id="BPPX01000032">
    <property type="protein sequence ID" value="GJC88367.1"/>
    <property type="molecule type" value="Genomic_DNA"/>
</dbReference>
<dbReference type="AlphaFoldDB" id="A0AA37GXY5"/>
<keyword evidence="3" id="KW-1185">Reference proteome</keyword>
<evidence type="ECO:0000313" key="2">
    <source>
        <dbReference type="EMBL" id="GJC88367.1"/>
    </source>
</evidence>
<feature type="compositionally biased region" description="Basic and acidic residues" evidence="1">
    <location>
        <begin position="118"/>
        <end position="133"/>
    </location>
</feature>
<feature type="region of interest" description="Disordered" evidence="1">
    <location>
        <begin position="106"/>
        <end position="133"/>
    </location>
</feature>
<proteinExistence type="predicted"/>
<protein>
    <submittedName>
        <fullName evidence="2">Uncharacterized protein</fullName>
    </submittedName>
</protein>